<dbReference type="Proteomes" id="UP000290848">
    <property type="component" value="Unassembled WGS sequence"/>
</dbReference>
<sequence length="214" mass="24668">MQDIDAFLKELKRVVVVRSHAELGRPYETAIMPAIKKLKAEIQKQYIAEEMLAKKREQAIINTAPPEVLQDLDEFLGDCSDNHIFLQQQMAVIAEMRLVYLYKSYEIELKKILLDAYPAEVAALEALEEQINFLRLKRINLKKIPGYRATNELRIIVNNIKHATKLNARAKAIPEFQTSEAVVYQNGTDFYKRIEPLVNQYIEGISEKVFNSLS</sequence>
<dbReference type="RefSeq" id="WP_128770872.1">
    <property type="nucleotide sequence ID" value="NZ_RXOC01000015.1"/>
</dbReference>
<proteinExistence type="predicted"/>
<protein>
    <submittedName>
        <fullName evidence="1">Uncharacterized protein</fullName>
    </submittedName>
</protein>
<comment type="caution">
    <text evidence="1">The sequence shown here is derived from an EMBL/GenBank/DDBJ whole genome shotgun (WGS) entry which is preliminary data.</text>
</comment>
<gene>
    <name evidence="1" type="ORF">EKH83_18090</name>
</gene>
<accession>A0A4Q0M4T8</accession>
<evidence type="ECO:0000313" key="1">
    <source>
        <dbReference type="EMBL" id="RXF67739.1"/>
    </source>
</evidence>
<dbReference type="EMBL" id="RXOC01000015">
    <property type="protein sequence ID" value="RXF67739.1"/>
    <property type="molecule type" value="Genomic_DNA"/>
</dbReference>
<organism evidence="1 2">
    <name type="scientific">Arcticibacter tournemirensis</name>
    <dbReference type="NCBI Taxonomy" id="699437"/>
    <lineage>
        <taxon>Bacteria</taxon>
        <taxon>Pseudomonadati</taxon>
        <taxon>Bacteroidota</taxon>
        <taxon>Sphingobacteriia</taxon>
        <taxon>Sphingobacteriales</taxon>
        <taxon>Sphingobacteriaceae</taxon>
        <taxon>Arcticibacter</taxon>
    </lineage>
</organism>
<name>A0A4Q0M4T8_9SPHI</name>
<evidence type="ECO:0000313" key="2">
    <source>
        <dbReference type="Proteomes" id="UP000290848"/>
    </source>
</evidence>
<dbReference type="AlphaFoldDB" id="A0A4Q0M4T8"/>
<reference evidence="1 2" key="1">
    <citation type="submission" date="2018-12" db="EMBL/GenBank/DDBJ databases">
        <title>The Draft Genome Sequence of the Soil Bacterium Pedobacter tournemirensis R1.</title>
        <authorList>
            <person name="He J."/>
        </authorList>
    </citation>
    <scope>NUCLEOTIDE SEQUENCE [LARGE SCALE GENOMIC DNA]</scope>
    <source>
        <strain evidence="1 2">R1</strain>
    </source>
</reference>